<dbReference type="SUPFAM" id="SSF51182">
    <property type="entry name" value="RmlC-like cupins"/>
    <property type="match status" value="1"/>
</dbReference>
<gene>
    <name evidence="2" type="ORF">GRI89_13970</name>
</gene>
<organism evidence="2 3">
    <name type="scientific">Croceibacterium salegens</name>
    <dbReference type="NCBI Taxonomy" id="1737568"/>
    <lineage>
        <taxon>Bacteria</taxon>
        <taxon>Pseudomonadati</taxon>
        <taxon>Pseudomonadota</taxon>
        <taxon>Alphaproteobacteria</taxon>
        <taxon>Sphingomonadales</taxon>
        <taxon>Erythrobacteraceae</taxon>
        <taxon>Croceibacterium</taxon>
    </lineage>
</organism>
<dbReference type="InterPro" id="IPR011051">
    <property type="entry name" value="RmlC_Cupin_sf"/>
</dbReference>
<accession>A0A6I4T044</accession>
<dbReference type="InterPro" id="IPR014710">
    <property type="entry name" value="RmlC-like_jellyroll"/>
</dbReference>
<dbReference type="PANTHER" id="PTHR40112">
    <property type="entry name" value="H2HPP ISOMERASE"/>
    <property type="match status" value="1"/>
</dbReference>
<name>A0A6I4T044_9SPHN</name>
<reference evidence="2 3" key="1">
    <citation type="submission" date="2019-12" db="EMBL/GenBank/DDBJ databases">
        <title>Genomic-based taxomic classification of the family Erythrobacteraceae.</title>
        <authorList>
            <person name="Xu L."/>
        </authorList>
    </citation>
    <scope>NUCLEOTIDE SEQUENCE [LARGE SCALE GENOMIC DNA]</scope>
    <source>
        <strain evidence="2 3">MCCC 1K01500</strain>
    </source>
</reference>
<dbReference type="AlphaFoldDB" id="A0A6I4T044"/>
<feature type="domain" description="Cupin type-2" evidence="1">
    <location>
        <begin position="48"/>
        <end position="113"/>
    </location>
</feature>
<proteinExistence type="predicted"/>
<dbReference type="RefSeq" id="WP_159796895.1">
    <property type="nucleotide sequence ID" value="NZ_WTYM01000054.1"/>
</dbReference>
<dbReference type="OrthoDB" id="9794183at2"/>
<dbReference type="Gene3D" id="2.60.120.10">
    <property type="entry name" value="Jelly Rolls"/>
    <property type="match status" value="1"/>
</dbReference>
<dbReference type="Pfam" id="PF07883">
    <property type="entry name" value="Cupin_2"/>
    <property type="match status" value="1"/>
</dbReference>
<keyword evidence="3" id="KW-1185">Reference proteome</keyword>
<dbReference type="Proteomes" id="UP000433652">
    <property type="component" value="Unassembled WGS sequence"/>
</dbReference>
<sequence>MPGQVYSGTVADLPRESRFGNKYHRTGLAMDAANVCFVWLDPDAFAEVAAADGTAPCHSHPFDMMIYVLEGNLRFRAGDKDHYLAGGDFIYVPRDVPHGGRPADHKPVHLMEMFAPLRTDYLYICEHQLGYKQAPRNPDGSRVDTRSVLEAAADMGDSLLQPQD</sequence>
<dbReference type="PANTHER" id="PTHR40112:SF1">
    <property type="entry name" value="H2HPP ISOMERASE"/>
    <property type="match status" value="1"/>
</dbReference>
<dbReference type="EMBL" id="WTYM01000054">
    <property type="protein sequence ID" value="MXO60647.1"/>
    <property type="molecule type" value="Genomic_DNA"/>
</dbReference>
<evidence type="ECO:0000313" key="2">
    <source>
        <dbReference type="EMBL" id="MXO60647.1"/>
    </source>
</evidence>
<evidence type="ECO:0000259" key="1">
    <source>
        <dbReference type="Pfam" id="PF07883"/>
    </source>
</evidence>
<dbReference type="InterPro" id="IPR052535">
    <property type="entry name" value="Bacilysin_H2HPP_isomerase"/>
</dbReference>
<dbReference type="InterPro" id="IPR013096">
    <property type="entry name" value="Cupin_2"/>
</dbReference>
<comment type="caution">
    <text evidence="2">The sequence shown here is derived from an EMBL/GenBank/DDBJ whole genome shotgun (WGS) entry which is preliminary data.</text>
</comment>
<protein>
    <submittedName>
        <fullName evidence="2">Cupin domain-containing protein</fullName>
    </submittedName>
</protein>
<evidence type="ECO:0000313" key="3">
    <source>
        <dbReference type="Proteomes" id="UP000433652"/>
    </source>
</evidence>